<sequence length="132" mass="14755">MIEANIISPTGVISILHTSPNILHLDIAIKSELRSQLVHSLTPNAEYMDYTYFIPHLQKLSISAPSWTGSASSLNAFLKARTAQSAQSTGGKHRALEYVRLINRSQSQSFAYLWQTAEQLLKVGWEGWNLVE</sequence>
<evidence type="ECO:0000313" key="2">
    <source>
        <dbReference type="Proteomes" id="UP001556367"/>
    </source>
</evidence>
<protein>
    <submittedName>
        <fullName evidence="1">Uncharacterized protein</fullName>
    </submittedName>
</protein>
<organism evidence="1 2">
    <name type="scientific">Hohenbuehelia grisea</name>
    <dbReference type="NCBI Taxonomy" id="104357"/>
    <lineage>
        <taxon>Eukaryota</taxon>
        <taxon>Fungi</taxon>
        <taxon>Dikarya</taxon>
        <taxon>Basidiomycota</taxon>
        <taxon>Agaricomycotina</taxon>
        <taxon>Agaricomycetes</taxon>
        <taxon>Agaricomycetidae</taxon>
        <taxon>Agaricales</taxon>
        <taxon>Pleurotineae</taxon>
        <taxon>Pleurotaceae</taxon>
        <taxon>Hohenbuehelia</taxon>
    </lineage>
</organism>
<evidence type="ECO:0000313" key="1">
    <source>
        <dbReference type="EMBL" id="KAL0959444.1"/>
    </source>
</evidence>
<proteinExistence type="predicted"/>
<dbReference type="Proteomes" id="UP001556367">
    <property type="component" value="Unassembled WGS sequence"/>
</dbReference>
<name>A0ABR3JUB6_9AGAR</name>
<accession>A0ABR3JUB6</accession>
<gene>
    <name evidence="1" type="ORF">HGRIS_014688</name>
</gene>
<keyword evidence="2" id="KW-1185">Reference proteome</keyword>
<comment type="caution">
    <text evidence="1">The sequence shown here is derived from an EMBL/GenBank/DDBJ whole genome shotgun (WGS) entry which is preliminary data.</text>
</comment>
<reference evidence="2" key="1">
    <citation type="submission" date="2024-06" db="EMBL/GenBank/DDBJ databases">
        <title>Multi-omics analyses provide insights into the biosynthesis of the anticancer antibiotic pleurotin in Hohenbuehelia grisea.</title>
        <authorList>
            <person name="Weaver J.A."/>
            <person name="Alberti F."/>
        </authorList>
    </citation>
    <scope>NUCLEOTIDE SEQUENCE [LARGE SCALE GENOMIC DNA]</scope>
    <source>
        <strain evidence="2">T-177</strain>
    </source>
</reference>
<dbReference type="EMBL" id="JASNQZ010000003">
    <property type="protein sequence ID" value="KAL0959444.1"/>
    <property type="molecule type" value="Genomic_DNA"/>
</dbReference>